<proteinExistence type="predicted"/>
<evidence type="ECO:0000256" key="3">
    <source>
        <dbReference type="ARBA" id="ARBA00023015"/>
    </source>
</evidence>
<feature type="domain" description="PRD" evidence="8">
    <location>
        <begin position="298"/>
        <end position="405"/>
    </location>
</feature>
<evidence type="ECO:0000256" key="4">
    <source>
        <dbReference type="ARBA" id="ARBA00023159"/>
    </source>
</evidence>
<evidence type="ECO:0000256" key="2">
    <source>
        <dbReference type="ARBA" id="ARBA00022737"/>
    </source>
</evidence>
<dbReference type="PANTHER" id="PTHR30185">
    <property type="entry name" value="CRYPTIC BETA-GLUCOSIDE BGL OPERON ANTITERMINATOR"/>
    <property type="match status" value="1"/>
</dbReference>
<evidence type="ECO:0000256" key="1">
    <source>
        <dbReference type="ARBA" id="ARBA00022679"/>
    </source>
</evidence>
<dbReference type="Gene3D" id="3.40.930.10">
    <property type="entry name" value="Mannitol-specific EII, Chain A"/>
    <property type="match status" value="1"/>
</dbReference>
<dbReference type="CDD" id="cd05568">
    <property type="entry name" value="PTS_IIB_bgl_like"/>
    <property type="match status" value="1"/>
</dbReference>
<dbReference type="OrthoDB" id="3175596at2"/>
<dbReference type="InterPro" id="IPR036390">
    <property type="entry name" value="WH_DNA-bd_sf"/>
</dbReference>
<dbReference type="InterPro" id="IPR002178">
    <property type="entry name" value="PTS_EIIA_type-2_dom"/>
</dbReference>
<keyword evidence="5" id="KW-0804">Transcription</keyword>
<name>B6G9P7_9ACTN</name>
<dbReference type="InterPro" id="IPR050661">
    <property type="entry name" value="BglG_antiterminators"/>
</dbReference>
<dbReference type="InterPro" id="IPR036388">
    <property type="entry name" value="WH-like_DNA-bd_sf"/>
</dbReference>
<feature type="domain" description="PTS EIIA type-2" evidence="6">
    <location>
        <begin position="503"/>
        <end position="642"/>
    </location>
</feature>
<dbReference type="STRING" id="445975.COLSTE_00788"/>
<dbReference type="GO" id="GO:0009401">
    <property type="term" value="P:phosphoenolpyruvate-dependent sugar phosphotransferase system"/>
    <property type="evidence" value="ECO:0007669"/>
    <property type="project" value="InterPro"/>
</dbReference>
<dbReference type="EMBL" id="ABXJ01000046">
    <property type="protein sequence ID" value="EEA90994.1"/>
    <property type="molecule type" value="Genomic_DNA"/>
</dbReference>
<dbReference type="eggNOG" id="COG3711">
    <property type="taxonomic scope" value="Bacteria"/>
</dbReference>
<comment type="caution">
    <text evidence="9">The sequence shown here is derived from an EMBL/GenBank/DDBJ whole genome shotgun (WGS) entry which is preliminary data.</text>
</comment>
<dbReference type="eggNOG" id="COG1762">
    <property type="taxonomic scope" value="Bacteria"/>
</dbReference>
<evidence type="ECO:0000313" key="9">
    <source>
        <dbReference type="EMBL" id="EEA90994.1"/>
    </source>
</evidence>
<dbReference type="Pfam" id="PF05043">
    <property type="entry name" value="Mga"/>
    <property type="match status" value="1"/>
</dbReference>
<keyword evidence="10" id="KW-1185">Reference proteome</keyword>
<feature type="domain" description="PTS EIIB type-2" evidence="7">
    <location>
        <begin position="409"/>
        <end position="500"/>
    </location>
</feature>
<evidence type="ECO:0000259" key="8">
    <source>
        <dbReference type="PROSITE" id="PS51372"/>
    </source>
</evidence>
<dbReference type="Pfam" id="PF00874">
    <property type="entry name" value="PRD"/>
    <property type="match status" value="2"/>
</dbReference>
<accession>B6G9P7</accession>
<dbReference type="InterPro" id="IPR013011">
    <property type="entry name" value="PTS_EIIB_2"/>
</dbReference>
<dbReference type="SUPFAM" id="SSF55804">
    <property type="entry name" value="Phoshotransferase/anion transport protein"/>
    <property type="match status" value="1"/>
</dbReference>
<dbReference type="GO" id="GO:0008982">
    <property type="term" value="F:protein-N(PI)-phosphohistidine-sugar phosphotransferase activity"/>
    <property type="evidence" value="ECO:0007669"/>
    <property type="project" value="InterPro"/>
</dbReference>
<dbReference type="Proteomes" id="UP000003560">
    <property type="component" value="Unassembled WGS sequence"/>
</dbReference>
<sequence length="648" mass="72081">MDVQLARFALHIMEHEGIKPAELAEAFGVSVRTVRNHVQAVNRSLEGVASIDLARGRGYTVSVADEQTLDAIFEQARKQRRASLPQTAEARVSYLLNDLLSRSDYIAIDTLASVLYVSRTSISNDLKQVEERLAQFGLAIDRRSHHGIKVIGSEMAKRLCLASLAMEGSDELKGAARLSVDAEAYRALFDVVSDCVDDVTTEERFAINSVAYRNLITHIVIALLRIREGCYVPMEGEQLTEIRKSPSFPIARRISDSIGARTGVVLPDEEVAYIAIHLTGKRLLGDFDAGDDQEAGLVISDEVWDAVTGMLDAVWRTFRFDLRHDLELRMNLARHLVPLEVRLHHHLHLDNPILGDIKSRFPLAYSMAVEAGSSLAAHYEAELSEEEIGYIALSFALALERQKTDAPKKRILVVCASGAGSARLLEHRYRQEFGSYVEHIETCDAAHVRFVDFSRIDYVFTTVPLAEEVPVPVRQVGYFLDAAEVSDVREILLSDSRRSDARPLFCEELFLPHASCSTPEEAIELLVGEASRVYDLSPDFLDLVYRREQAAPTAFGNRVAMPHPLEAASTQSFVALALIDEPIIWGGREVQAVFLVSIARDATDVSEGFFSAMSELVLSEAFIDRLLSERSWQTLIELVDPIESCSAR</sequence>
<evidence type="ECO:0000259" key="7">
    <source>
        <dbReference type="PROSITE" id="PS51099"/>
    </source>
</evidence>
<evidence type="ECO:0000256" key="5">
    <source>
        <dbReference type="ARBA" id="ARBA00023163"/>
    </source>
</evidence>
<keyword evidence="1 9" id="KW-0808">Transferase</keyword>
<dbReference type="GO" id="GO:0006355">
    <property type="term" value="P:regulation of DNA-templated transcription"/>
    <property type="evidence" value="ECO:0007669"/>
    <property type="project" value="InterPro"/>
</dbReference>
<feature type="domain" description="PRD" evidence="8">
    <location>
        <begin position="183"/>
        <end position="288"/>
    </location>
</feature>
<dbReference type="AlphaFoldDB" id="B6G9P7"/>
<dbReference type="SUPFAM" id="SSF46785">
    <property type="entry name" value="Winged helix' DNA-binding domain"/>
    <property type="match status" value="1"/>
</dbReference>
<keyword evidence="4" id="KW-0010">Activator</keyword>
<gene>
    <name evidence="9" type="ORF">COLSTE_00788</name>
</gene>
<evidence type="ECO:0000259" key="6">
    <source>
        <dbReference type="PROSITE" id="PS51094"/>
    </source>
</evidence>
<dbReference type="Gene3D" id="1.10.1790.10">
    <property type="entry name" value="PRD domain"/>
    <property type="match status" value="2"/>
</dbReference>
<reference evidence="9 10" key="2">
    <citation type="submission" date="2008-10" db="EMBL/GenBank/DDBJ databases">
        <authorList>
            <person name="Fulton L."/>
            <person name="Clifton S."/>
            <person name="Fulton B."/>
            <person name="Xu J."/>
            <person name="Minx P."/>
            <person name="Pepin K.H."/>
            <person name="Johnson M."/>
            <person name="Thiruvilangam P."/>
            <person name="Bhonagiri V."/>
            <person name="Nash W.E."/>
            <person name="Mardis E.R."/>
            <person name="Wilson R.K."/>
        </authorList>
    </citation>
    <scope>NUCLEOTIDE SEQUENCE [LARGE SCALE GENOMIC DNA]</scope>
    <source>
        <strain evidence="9 10">DSM 13279</strain>
    </source>
</reference>
<dbReference type="InterPro" id="IPR013196">
    <property type="entry name" value="HTH_11"/>
</dbReference>
<dbReference type="Pfam" id="PF08279">
    <property type="entry name" value="HTH_11"/>
    <property type="match status" value="1"/>
</dbReference>
<dbReference type="Gene3D" id="1.10.10.10">
    <property type="entry name" value="Winged helix-like DNA-binding domain superfamily/Winged helix DNA-binding domain"/>
    <property type="match status" value="2"/>
</dbReference>
<dbReference type="SUPFAM" id="SSF63520">
    <property type="entry name" value="PTS-regulatory domain, PRD"/>
    <property type="match status" value="2"/>
</dbReference>
<reference evidence="9 10" key="1">
    <citation type="submission" date="2008-10" db="EMBL/GenBank/DDBJ databases">
        <title>Draft genome sequence of Collinsella stercoris (DSM 13279).</title>
        <authorList>
            <person name="Sudarsanam P."/>
            <person name="Ley R."/>
            <person name="Guruge J."/>
            <person name="Turnbaugh P.J."/>
            <person name="Mahowald M."/>
            <person name="Liep D."/>
            <person name="Gordon J."/>
        </authorList>
    </citation>
    <scope>NUCLEOTIDE SEQUENCE [LARGE SCALE GENOMIC DNA]</scope>
    <source>
        <strain evidence="9 10">DSM 13279</strain>
    </source>
</reference>
<dbReference type="SUPFAM" id="SSF52794">
    <property type="entry name" value="PTS system IIB component-like"/>
    <property type="match status" value="1"/>
</dbReference>
<keyword evidence="3" id="KW-0805">Transcription regulation</keyword>
<dbReference type="PROSITE" id="PS51099">
    <property type="entry name" value="PTS_EIIB_TYPE_2"/>
    <property type="match status" value="1"/>
</dbReference>
<dbReference type="EC" id="2.7.1.-" evidence="9"/>
<dbReference type="PROSITE" id="PS51372">
    <property type="entry name" value="PRD_2"/>
    <property type="match status" value="2"/>
</dbReference>
<organism evidence="9 10">
    <name type="scientific">Collinsella stercoris DSM 13279</name>
    <dbReference type="NCBI Taxonomy" id="445975"/>
    <lineage>
        <taxon>Bacteria</taxon>
        <taxon>Bacillati</taxon>
        <taxon>Actinomycetota</taxon>
        <taxon>Coriobacteriia</taxon>
        <taxon>Coriobacteriales</taxon>
        <taxon>Coriobacteriaceae</taxon>
        <taxon>Collinsella</taxon>
    </lineage>
</organism>
<dbReference type="RefSeq" id="WP_006720450.1">
    <property type="nucleotide sequence ID" value="NZ_CP085935.1"/>
</dbReference>
<dbReference type="HOGENOM" id="CLU_013442_5_1_11"/>
<keyword evidence="2" id="KW-0677">Repeat</keyword>
<dbReference type="PROSITE" id="PS51094">
    <property type="entry name" value="PTS_EIIA_TYPE_2"/>
    <property type="match status" value="1"/>
</dbReference>
<dbReference type="Pfam" id="PF00359">
    <property type="entry name" value="PTS_EIIA_2"/>
    <property type="match status" value="1"/>
</dbReference>
<evidence type="ECO:0000313" key="10">
    <source>
        <dbReference type="Proteomes" id="UP000003560"/>
    </source>
</evidence>
<dbReference type="Gene3D" id="3.40.50.2300">
    <property type="match status" value="1"/>
</dbReference>
<dbReference type="EC" id="2.7.1.69" evidence="9"/>
<dbReference type="InterPro" id="IPR011608">
    <property type="entry name" value="PRD"/>
</dbReference>
<protein>
    <submittedName>
        <fullName evidence="9">Putative licABCH operon regulator</fullName>
        <ecNumber evidence="9">2.7.1.-</ecNumber>
        <ecNumber evidence="9">2.7.1.69</ecNumber>
    </submittedName>
</protein>
<dbReference type="GeneID" id="98003055"/>
<dbReference type="InterPro" id="IPR007737">
    <property type="entry name" value="Mga_HTH"/>
</dbReference>
<dbReference type="InterPro" id="IPR016152">
    <property type="entry name" value="PTrfase/Anion_transptr"/>
</dbReference>
<dbReference type="InterPro" id="IPR036634">
    <property type="entry name" value="PRD_sf"/>
</dbReference>
<dbReference type="InterPro" id="IPR036095">
    <property type="entry name" value="PTS_EIIB-like_sf"/>
</dbReference>
<dbReference type="PANTHER" id="PTHR30185:SF13">
    <property type="entry name" value="LICABCH OPERON REGULATOR-RELATED"/>
    <property type="match status" value="1"/>
</dbReference>